<dbReference type="AlphaFoldDB" id="M9RDN8"/>
<dbReference type="Proteomes" id="UP000005307">
    <property type="component" value="Chromosome"/>
</dbReference>
<dbReference type="KEGG" id="oat:OAN307_c22960"/>
<dbReference type="PIRSF" id="PIRSF006421">
    <property type="entry name" value="UCP006421"/>
    <property type="match status" value="1"/>
</dbReference>
<name>M9RDN8_9RHOB</name>
<dbReference type="EMBL" id="CP003740">
    <property type="protein sequence ID" value="AGI67920.1"/>
    <property type="molecule type" value="Genomic_DNA"/>
</dbReference>
<proteinExistence type="predicted"/>
<dbReference type="eggNOG" id="COG2122">
    <property type="taxonomic scope" value="Bacteria"/>
</dbReference>
<evidence type="ECO:0000313" key="1">
    <source>
        <dbReference type="EMBL" id="AGI67920.1"/>
    </source>
</evidence>
<accession>M9RDN8</accession>
<dbReference type="STRING" id="391626.OAN307_c22960"/>
<reference evidence="1 2" key="1">
    <citation type="journal article" date="2013" name="PLoS ONE">
        <title>Poles Apart: Arctic and Antarctic Octadecabacter strains Share High Genome Plasticity and a New Type of Xanthorhodopsin.</title>
        <authorList>
            <person name="Vollmers J."/>
            <person name="Voget S."/>
            <person name="Dietrich S."/>
            <person name="Gollnow K."/>
            <person name="Smits M."/>
            <person name="Meyer K."/>
            <person name="Brinkhoff T."/>
            <person name="Simon M."/>
            <person name="Daniel R."/>
        </authorList>
    </citation>
    <scope>NUCLEOTIDE SEQUENCE [LARGE SCALE GENOMIC DNA]</scope>
    <source>
        <strain evidence="1 2">307</strain>
    </source>
</reference>
<dbReference type="NCBIfam" id="NF003322">
    <property type="entry name" value="PRK04334.1-2"/>
    <property type="match status" value="1"/>
</dbReference>
<protein>
    <submittedName>
        <fullName evidence="1">Putative ApbE family protein</fullName>
    </submittedName>
</protein>
<dbReference type="SUPFAM" id="SSF143631">
    <property type="entry name" value="ApbE-like"/>
    <property type="match status" value="1"/>
</dbReference>
<dbReference type="HOGENOM" id="CLU_076298_0_0_5"/>
<dbReference type="InterPro" id="IPR003374">
    <property type="entry name" value="ApbE-like_sf"/>
</dbReference>
<dbReference type="OrthoDB" id="9814719at2"/>
<keyword evidence="2" id="KW-1185">Reference proteome</keyword>
<dbReference type="InterPro" id="IPR007183">
    <property type="entry name" value="UPF0280"/>
</dbReference>
<gene>
    <name evidence="1" type="ORF">OAN307_c22960</name>
</gene>
<organism evidence="1 2">
    <name type="scientific">Octadecabacter antarcticus 307</name>
    <dbReference type="NCBI Taxonomy" id="391626"/>
    <lineage>
        <taxon>Bacteria</taxon>
        <taxon>Pseudomonadati</taxon>
        <taxon>Pseudomonadota</taxon>
        <taxon>Alphaproteobacteria</taxon>
        <taxon>Rhodobacterales</taxon>
        <taxon>Roseobacteraceae</taxon>
        <taxon>Octadecabacter</taxon>
    </lineage>
</organism>
<sequence>MEARADILPCGTRLHLQHGPIDLIVGADGDRLSAFTLAKNRFATVLSEIVPELSELQLPLTQDVLAPSGDIACRMDHAVRPFSEGAFVTRMAAVAGSVADAVLMAMCTASLSRAYVNNGGDIALHLTEGQSFTLAMAGHDGADLGRVSIHHHDQMRGIATSGRHGRSFSLGIADSVTVLAANAAQADVAATLIANAVDLPQHAAIIRKPAHVLDDTSDLGELPVVVACGPLSQREIADALSKGRARTNAYIDQNLISGAALFLQGQSETTCPKQLSITLRILNYA</sequence>
<dbReference type="RefSeq" id="WP_015499941.1">
    <property type="nucleotide sequence ID" value="NC_020911.1"/>
</dbReference>
<dbReference type="Gene3D" id="3.10.520.10">
    <property type="entry name" value="ApbE-like domains"/>
    <property type="match status" value="1"/>
</dbReference>
<evidence type="ECO:0000313" key="2">
    <source>
        <dbReference type="Proteomes" id="UP000005307"/>
    </source>
</evidence>